<keyword evidence="3" id="KW-1185">Reference proteome</keyword>
<protein>
    <submittedName>
        <fullName evidence="2">Uncharacterized protein</fullName>
    </submittedName>
</protein>
<reference evidence="2 3" key="1">
    <citation type="submission" date="2024-09" db="EMBL/GenBank/DDBJ databases">
        <authorList>
            <person name="Sun Q."/>
            <person name="Mori K."/>
        </authorList>
    </citation>
    <scope>NUCLEOTIDE SEQUENCE [LARGE SCALE GENOMIC DNA]</scope>
    <source>
        <strain evidence="2 3">JCM 3324</strain>
    </source>
</reference>
<comment type="caution">
    <text evidence="2">The sequence shown here is derived from an EMBL/GenBank/DDBJ whole genome shotgun (WGS) entry which is preliminary data.</text>
</comment>
<organism evidence="2 3">
    <name type="scientific">Nonomuraea salmonea</name>
    <dbReference type="NCBI Taxonomy" id="46181"/>
    <lineage>
        <taxon>Bacteria</taxon>
        <taxon>Bacillati</taxon>
        <taxon>Actinomycetota</taxon>
        <taxon>Actinomycetes</taxon>
        <taxon>Streptosporangiales</taxon>
        <taxon>Streptosporangiaceae</taxon>
        <taxon>Nonomuraea</taxon>
    </lineage>
</organism>
<name>A0ABV5NTB3_9ACTN</name>
<feature type="signal peptide" evidence="1">
    <location>
        <begin position="1"/>
        <end position="27"/>
    </location>
</feature>
<proteinExistence type="predicted"/>
<dbReference type="RefSeq" id="WP_364370043.1">
    <property type="nucleotide sequence ID" value="NZ_JBHMCF010000034.1"/>
</dbReference>
<dbReference type="Proteomes" id="UP001589568">
    <property type="component" value="Unassembled WGS sequence"/>
</dbReference>
<feature type="chain" id="PRO_5046909045" evidence="1">
    <location>
        <begin position="28"/>
        <end position="149"/>
    </location>
</feature>
<evidence type="ECO:0000256" key="1">
    <source>
        <dbReference type="SAM" id="SignalP"/>
    </source>
</evidence>
<sequence>MRSGRHALSAVLICAAAMTACTVGCTAASDLPSFEEASRQLDHDADTLLGAGLSGPAVRLLDDETCVPGQVRHAVRAEGDLAGPSDGLLARLDALGYDRVADDADLRDDAEDVAVFRNPRTQVTFELTLRPEDGDGVRVIGRTVCYATG</sequence>
<evidence type="ECO:0000313" key="3">
    <source>
        <dbReference type="Proteomes" id="UP001589568"/>
    </source>
</evidence>
<gene>
    <name evidence="2" type="ORF">ACFFR3_28890</name>
</gene>
<evidence type="ECO:0000313" key="2">
    <source>
        <dbReference type="EMBL" id="MFB9473530.1"/>
    </source>
</evidence>
<keyword evidence="1" id="KW-0732">Signal</keyword>
<dbReference type="PROSITE" id="PS51257">
    <property type="entry name" value="PROKAR_LIPOPROTEIN"/>
    <property type="match status" value="1"/>
</dbReference>
<dbReference type="EMBL" id="JBHMCF010000034">
    <property type="protein sequence ID" value="MFB9473530.1"/>
    <property type="molecule type" value="Genomic_DNA"/>
</dbReference>
<accession>A0ABV5NTB3</accession>